<evidence type="ECO:0000256" key="12">
    <source>
        <dbReference type="SAM" id="Phobius"/>
    </source>
</evidence>
<evidence type="ECO:0000256" key="11">
    <source>
        <dbReference type="SAM" id="MobiDB-lite"/>
    </source>
</evidence>
<evidence type="ECO:0000256" key="5">
    <source>
        <dbReference type="ARBA" id="ARBA00022989"/>
    </source>
</evidence>
<evidence type="ECO:0000259" key="13">
    <source>
        <dbReference type="PROSITE" id="PS50048"/>
    </source>
</evidence>
<dbReference type="InterPro" id="IPR001129">
    <property type="entry name" value="Membr-assoc_MAPEG"/>
</dbReference>
<dbReference type="GO" id="GO:0005634">
    <property type="term" value="C:nucleus"/>
    <property type="evidence" value="ECO:0007669"/>
    <property type="project" value="UniProtKB-SubCell"/>
</dbReference>
<feature type="compositionally biased region" description="Basic and acidic residues" evidence="11">
    <location>
        <begin position="82"/>
        <end position="91"/>
    </location>
</feature>
<evidence type="ECO:0000256" key="3">
    <source>
        <dbReference type="ARBA" id="ARBA00022692"/>
    </source>
</evidence>
<accession>A0A2G7EQ52</accession>
<gene>
    <name evidence="14" type="ORF">AARAC_002729</name>
</gene>
<evidence type="ECO:0000256" key="7">
    <source>
        <dbReference type="ARBA" id="ARBA00023125"/>
    </source>
</evidence>
<name>A0A2G7EQ52_9EURO</name>
<dbReference type="InterPro" id="IPR001138">
    <property type="entry name" value="Zn2Cys6_DnaBD"/>
</dbReference>
<keyword evidence="9" id="KW-0804">Transcription</keyword>
<keyword evidence="10" id="KW-0539">Nucleus</keyword>
<evidence type="ECO:0000256" key="6">
    <source>
        <dbReference type="ARBA" id="ARBA00023015"/>
    </source>
</evidence>
<organism evidence="14 15">
    <name type="scientific">Aspergillus arachidicola</name>
    <dbReference type="NCBI Taxonomy" id="656916"/>
    <lineage>
        <taxon>Eukaryota</taxon>
        <taxon>Fungi</taxon>
        <taxon>Dikarya</taxon>
        <taxon>Ascomycota</taxon>
        <taxon>Pezizomycotina</taxon>
        <taxon>Eurotiomycetes</taxon>
        <taxon>Eurotiomycetidae</taxon>
        <taxon>Eurotiales</taxon>
        <taxon>Aspergillaceae</taxon>
        <taxon>Aspergillus</taxon>
        <taxon>Aspergillus subgen. Circumdati</taxon>
    </lineage>
</organism>
<evidence type="ECO:0000256" key="2">
    <source>
        <dbReference type="ARBA" id="ARBA00004370"/>
    </source>
</evidence>
<dbReference type="CDD" id="cd00067">
    <property type="entry name" value="GAL4"/>
    <property type="match status" value="1"/>
</dbReference>
<feature type="region of interest" description="Disordered" evidence="11">
    <location>
        <begin position="55"/>
        <end position="74"/>
    </location>
</feature>
<evidence type="ECO:0000256" key="4">
    <source>
        <dbReference type="ARBA" id="ARBA00022723"/>
    </source>
</evidence>
<reference evidence="14 15" key="1">
    <citation type="submission" date="2017-05" db="EMBL/GenBank/DDBJ databases">
        <title>Genome sequence for an aflatoxigenic pathogen of Argentinian peanut, Aspergillus arachidicola.</title>
        <authorList>
            <person name="Moore G."/>
            <person name="Beltz S.B."/>
            <person name="Mack B.M."/>
        </authorList>
    </citation>
    <scope>NUCLEOTIDE SEQUENCE [LARGE SCALE GENOMIC DNA]</scope>
    <source>
        <strain evidence="14 15">CBS 117610</strain>
    </source>
</reference>
<evidence type="ECO:0000256" key="9">
    <source>
        <dbReference type="ARBA" id="ARBA00023163"/>
    </source>
</evidence>
<dbReference type="GO" id="GO:0043565">
    <property type="term" value="F:sequence-specific DNA binding"/>
    <property type="evidence" value="ECO:0007669"/>
    <property type="project" value="TreeGrafter"/>
</dbReference>
<keyword evidence="6" id="KW-0805">Transcription regulation</keyword>
<dbReference type="Proteomes" id="UP000231358">
    <property type="component" value="Unassembled WGS sequence"/>
</dbReference>
<dbReference type="GO" id="GO:0008270">
    <property type="term" value="F:zinc ion binding"/>
    <property type="evidence" value="ECO:0007669"/>
    <property type="project" value="InterPro"/>
</dbReference>
<dbReference type="PANTHER" id="PTHR47540:SF3">
    <property type="entry name" value="ZN(II)2CYS6 TRANSCRIPTION FACTOR (EUROFUNG)"/>
    <property type="match status" value="1"/>
</dbReference>
<evidence type="ECO:0000256" key="1">
    <source>
        <dbReference type="ARBA" id="ARBA00004123"/>
    </source>
</evidence>
<feature type="transmembrane region" description="Helical" evidence="12">
    <location>
        <begin position="916"/>
        <end position="937"/>
    </location>
</feature>
<dbReference type="EMBL" id="NEXV01000720">
    <property type="protein sequence ID" value="PIG69581.1"/>
    <property type="molecule type" value="Genomic_DNA"/>
</dbReference>
<keyword evidence="3 12" id="KW-0812">Transmembrane</keyword>
<dbReference type="Pfam" id="PF01124">
    <property type="entry name" value="MAPEG"/>
    <property type="match status" value="1"/>
</dbReference>
<dbReference type="AlphaFoldDB" id="A0A2G7EQ52"/>
<feature type="compositionally biased region" description="Basic and acidic residues" evidence="11">
    <location>
        <begin position="120"/>
        <end position="131"/>
    </location>
</feature>
<keyword evidence="15" id="KW-1185">Reference proteome</keyword>
<dbReference type="SUPFAM" id="SSF161084">
    <property type="entry name" value="MAPEG domain-like"/>
    <property type="match status" value="1"/>
</dbReference>
<dbReference type="InterPro" id="IPR051711">
    <property type="entry name" value="Stress_Response_Reg"/>
</dbReference>
<keyword evidence="8 12" id="KW-0472">Membrane</keyword>
<feature type="region of interest" description="Disordered" evidence="11">
    <location>
        <begin position="82"/>
        <end position="132"/>
    </location>
</feature>
<dbReference type="SUPFAM" id="SSF57701">
    <property type="entry name" value="Zn2/Cys6 DNA-binding domain"/>
    <property type="match status" value="1"/>
</dbReference>
<feature type="region of interest" description="Disordered" evidence="11">
    <location>
        <begin position="612"/>
        <end position="640"/>
    </location>
</feature>
<dbReference type="GO" id="GO:0000981">
    <property type="term" value="F:DNA-binding transcription factor activity, RNA polymerase II-specific"/>
    <property type="evidence" value="ECO:0007669"/>
    <property type="project" value="InterPro"/>
</dbReference>
<dbReference type="InterPro" id="IPR007219">
    <property type="entry name" value="XnlR_reg_dom"/>
</dbReference>
<dbReference type="InterPro" id="IPR036864">
    <property type="entry name" value="Zn2-C6_fun-type_DNA-bd_sf"/>
</dbReference>
<feature type="compositionally biased region" description="Polar residues" evidence="11">
    <location>
        <begin position="613"/>
        <end position="625"/>
    </location>
</feature>
<dbReference type="GO" id="GO:0006351">
    <property type="term" value="P:DNA-templated transcription"/>
    <property type="evidence" value="ECO:0007669"/>
    <property type="project" value="InterPro"/>
</dbReference>
<dbReference type="PROSITE" id="PS00463">
    <property type="entry name" value="ZN2_CY6_FUNGAL_1"/>
    <property type="match status" value="1"/>
</dbReference>
<dbReference type="Gene3D" id="1.20.120.550">
    <property type="entry name" value="Membrane associated eicosanoid/glutathione metabolism-like domain"/>
    <property type="match status" value="1"/>
</dbReference>
<keyword evidence="7" id="KW-0238">DNA-binding</keyword>
<feature type="transmembrane region" description="Helical" evidence="12">
    <location>
        <begin position="803"/>
        <end position="825"/>
    </location>
</feature>
<sequence>MEAISTRPKKRRCVKERVRVTRACDACKRKKLRCSGTLPCSLCQRSSQGCEYTTSYTRGKLPPIPTLQKPTDNGNVAEHHIQQKSAPDVDRMPASPDTEVIEGHSSSRADRDASNLPSRDSPEPHQTDMEGHYVGPSSGVSFLLRIQKRLHESIAFPLNTPIFSFGDAPLPKSDPSFLLLPSKNEAKELVNRYFDFAFPTHRFLHQQQVEFWLEEFYNRLRVPHSLGPGDREIRALLLMVFAQASQYQPESSSNLEDSHMSAVYFGASEHHLAAETGPVRVTSVQARLAQCFYLLSQSRINHCWSLFGTTARLAIAIGLHRKRRREHPNTVNLLEQECSKRVFWCAYSLDNYLSAALGRPRIFHDDEIDQEYPEVAEDRQITLTSILPSTSSCQSIMLAPVYHAKLSKIISGVLHDLYGIQRSSLTVQVSAAAKYGAEMARWRKELTGFLDLPNVNIMKITYQRQYTVLNLAFYHAQILLYRPFLLKGFTLLTKEPSRRNDKLQGTIDQNIKCCLEAAMKVVSIVHDLSAAGRMYRAFWFTHYYAFSAVVVLYVHYIRSRSRQSTTDLDLAYYVAGKQGQDDLASCGSQSSFSQRYVMVLEELRKEAHKATIRGNQESIDQQPTNRPDPGATESGTSRPEELDQLRNIADSQRTGVYPAAGDRLDDIPGSAQVSYHGVQPVGSFQFPSGPQESEVGSLQGISPESYIADLASWGEFDSLAATGLGDFGNLFPFDVPPGLEERQKRSTSADQVTDTEDNQSMITINKCFLGPHVFLSGARIQIPSSPCNTRCSNSQPKMSTGQVSALLAPVVALNIWTFVMEAWMYKTRIPIYSKMNIKNTITKRELDAMTPASVRWKADNYNHLMEQPTQFYAIALVLALAGQDDKANILLAWSYVAIRVVHSMVHSTNNHIMSRFSIFVVSSMILAVMTGRAALLVF</sequence>
<dbReference type="Gene3D" id="4.10.240.10">
    <property type="entry name" value="Zn(2)-C6 fungal-type DNA-binding domain"/>
    <property type="match status" value="1"/>
</dbReference>
<feature type="domain" description="Zn(2)-C6 fungal-type" evidence="13">
    <location>
        <begin position="23"/>
        <end position="52"/>
    </location>
</feature>
<feature type="compositionally biased region" description="Basic and acidic residues" evidence="11">
    <location>
        <begin position="101"/>
        <end position="113"/>
    </location>
</feature>
<proteinExistence type="predicted"/>
<dbReference type="GO" id="GO:0045944">
    <property type="term" value="P:positive regulation of transcription by RNA polymerase II"/>
    <property type="evidence" value="ECO:0007669"/>
    <property type="project" value="TreeGrafter"/>
</dbReference>
<keyword evidence="5 12" id="KW-1133">Transmembrane helix</keyword>
<feature type="transmembrane region" description="Helical" evidence="12">
    <location>
        <begin position="537"/>
        <end position="556"/>
    </location>
</feature>
<dbReference type="SMART" id="SM00906">
    <property type="entry name" value="Fungal_trans"/>
    <property type="match status" value="1"/>
</dbReference>
<dbReference type="PANTHER" id="PTHR47540">
    <property type="entry name" value="THIAMINE REPRESSIBLE GENES REGULATORY PROTEIN THI5"/>
    <property type="match status" value="1"/>
</dbReference>
<dbReference type="Pfam" id="PF04082">
    <property type="entry name" value="Fungal_trans"/>
    <property type="match status" value="1"/>
</dbReference>
<dbReference type="GO" id="GO:0016020">
    <property type="term" value="C:membrane"/>
    <property type="evidence" value="ECO:0007669"/>
    <property type="project" value="UniProtKB-SubCell"/>
</dbReference>
<dbReference type="InterPro" id="IPR023352">
    <property type="entry name" value="MAPEG-like_dom_sf"/>
</dbReference>
<dbReference type="Pfam" id="PF00172">
    <property type="entry name" value="Zn_clus"/>
    <property type="match status" value="1"/>
</dbReference>
<dbReference type="STRING" id="656916.A0A2G7EQ52"/>
<dbReference type="PROSITE" id="PS50048">
    <property type="entry name" value="ZN2_CY6_FUNGAL_2"/>
    <property type="match status" value="1"/>
</dbReference>
<evidence type="ECO:0000313" key="14">
    <source>
        <dbReference type="EMBL" id="PIG69581.1"/>
    </source>
</evidence>
<comment type="subcellular location">
    <subcellularLocation>
        <location evidence="2">Membrane</location>
    </subcellularLocation>
    <subcellularLocation>
        <location evidence="1">Nucleus</location>
    </subcellularLocation>
</comment>
<dbReference type="CDD" id="cd12148">
    <property type="entry name" value="fungal_TF_MHR"/>
    <property type="match status" value="1"/>
</dbReference>
<evidence type="ECO:0000313" key="15">
    <source>
        <dbReference type="Proteomes" id="UP000231358"/>
    </source>
</evidence>
<evidence type="ECO:0000256" key="8">
    <source>
        <dbReference type="ARBA" id="ARBA00023136"/>
    </source>
</evidence>
<comment type="caution">
    <text evidence="14">The sequence shown here is derived from an EMBL/GenBank/DDBJ whole genome shotgun (WGS) entry which is preliminary data.</text>
</comment>
<keyword evidence="4" id="KW-0479">Metal-binding</keyword>
<evidence type="ECO:0000256" key="10">
    <source>
        <dbReference type="ARBA" id="ARBA00023242"/>
    </source>
</evidence>
<dbReference type="SMART" id="SM00066">
    <property type="entry name" value="GAL4"/>
    <property type="match status" value="1"/>
</dbReference>
<protein>
    <submittedName>
        <fullName evidence="14">Zn(II)2Cys6 transcription factor</fullName>
    </submittedName>
</protein>